<evidence type="ECO:0000313" key="1">
    <source>
        <dbReference type="EMBL" id="KAE8929804.1"/>
    </source>
</evidence>
<evidence type="ECO:0000313" key="4">
    <source>
        <dbReference type="EMBL" id="KAE9210701.1"/>
    </source>
</evidence>
<gene>
    <name evidence="4" type="ORF">PF002_g18755</name>
    <name evidence="5" type="ORF">PF004_g14902</name>
    <name evidence="3" type="ORF">PF006_g18074</name>
    <name evidence="1" type="ORF">PF009_g20095</name>
    <name evidence="2" type="ORF">PF010_g19600</name>
</gene>
<comment type="caution">
    <text evidence="3">The sequence shown here is derived from an EMBL/GenBank/DDBJ whole genome shotgun (WGS) entry which is preliminary data.</text>
</comment>
<evidence type="ECO:0000313" key="7">
    <source>
        <dbReference type="Proteomes" id="UP000440367"/>
    </source>
</evidence>
<dbReference type="EMBL" id="QXGD01001250">
    <property type="protein sequence ID" value="KAE9210701.1"/>
    <property type="molecule type" value="Genomic_DNA"/>
</dbReference>
<accession>A0A6A3SNL4</accession>
<dbReference type="Proteomes" id="UP000429523">
    <property type="component" value="Unassembled WGS sequence"/>
</dbReference>
<evidence type="ECO:0000313" key="8">
    <source>
        <dbReference type="Proteomes" id="UP000440732"/>
    </source>
</evidence>
<evidence type="ECO:0000313" key="6">
    <source>
        <dbReference type="Proteomes" id="UP000429523"/>
    </source>
</evidence>
<dbReference type="EMBL" id="QXGF01001465">
    <property type="protein sequence ID" value="KAE8929804.1"/>
    <property type="molecule type" value="Genomic_DNA"/>
</dbReference>
<dbReference type="AlphaFoldDB" id="A0A6A3SNL4"/>
<proteinExistence type="predicted"/>
<dbReference type="Proteomes" id="UP000440367">
    <property type="component" value="Unassembled WGS sequence"/>
</dbReference>
<evidence type="ECO:0000313" key="9">
    <source>
        <dbReference type="Proteomes" id="UP000476176"/>
    </source>
</evidence>
<dbReference type="EMBL" id="QXGA01001376">
    <property type="protein sequence ID" value="KAE9120697.1"/>
    <property type="molecule type" value="Genomic_DNA"/>
</dbReference>
<evidence type="ECO:0000313" key="3">
    <source>
        <dbReference type="EMBL" id="KAE9120697.1"/>
    </source>
</evidence>
<dbReference type="EMBL" id="QXGC01000971">
    <property type="protein sequence ID" value="KAE9214948.1"/>
    <property type="molecule type" value="Genomic_DNA"/>
</dbReference>
<dbReference type="Proteomes" id="UP000476176">
    <property type="component" value="Unassembled WGS sequence"/>
</dbReference>
<reference evidence="6 7" key="1">
    <citation type="submission" date="2018-08" db="EMBL/GenBank/DDBJ databases">
        <title>Genomic investigation of the strawberry pathogen Phytophthora fragariae indicates pathogenicity is determined by transcriptional variation in three key races.</title>
        <authorList>
            <person name="Adams T.M."/>
            <person name="Armitage A.D."/>
            <person name="Sobczyk M.K."/>
            <person name="Bates H.J."/>
            <person name="Dunwell J.M."/>
            <person name="Nellist C.F."/>
            <person name="Harrison R.J."/>
        </authorList>
    </citation>
    <scope>NUCLEOTIDE SEQUENCE [LARGE SCALE GENOMIC DNA]</scope>
    <source>
        <strain evidence="4 7">BC-1</strain>
        <strain evidence="5 9">BC-23</strain>
        <strain evidence="3 8">NOV-5</strain>
        <strain evidence="1 6">NOV-9</strain>
        <strain evidence="2 10">ONT-3</strain>
    </source>
</reference>
<protein>
    <submittedName>
        <fullName evidence="3">Uncharacterized protein</fullName>
    </submittedName>
</protein>
<dbReference type="Proteomes" id="UP000440732">
    <property type="component" value="Unassembled WGS sequence"/>
</dbReference>
<evidence type="ECO:0000313" key="2">
    <source>
        <dbReference type="EMBL" id="KAE9087798.1"/>
    </source>
</evidence>
<evidence type="ECO:0000313" key="10">
    <source>
        <dbReference type="Proteomes" id="UP000488956"/>
    </source>
</evidence>
<name>A0A6A3SNL4_9STRA</name>
<evidence type="ECO:0000313" key="5">
    <source>
        <dbReference type="EMBL" id="KAE9214948.1"/>
    </source>
</evidence>
<sequence length="155" mass="16820">MATPSRILQQKAAFAAIGGTFLAMCAQASYVEFFQDTNFEHKLTRVNDVQTDVCYDLVCADSNFASTSAKCGGLPETGVAFEGGSAMIAFYTDRNCTSDYKWWPVDSQSDGDLGFPDSFPFNISSFLVINAWEISSVESACSKPLTVDTRTAAIE</sequence>
<dbReference type="EMBL" id="QXFX01001592">
    <property type="protein sequence ID" value="KAE9087798.1"/>
    <property type="molecule type" value="Genomic_DNA"/>
</dbReference>
<dbReference type="Proteomes" id="UP000488956">
    <property type="component" value="Unassembled WGS sequence"/>
</dbReference>
<organism evidence="3 8">
    <name type="scientific">Phytophthora fragariae</name>
    <dbReference type="NCBI Taxonomy" id="53985"/>
    <lineage>
        <taxon>Eukaryota</taxon>
        <taxon>Sar</taxon>
        <taxon>Stramenopiles</taxon>
        <taxon>Oomycota</taxon>
        <taxon>Peronosporomycetes</taxon>
        <taxon>Peronosporales</taxon>
        <taxon>Peronosporaceae</taxon>
        <taxon>Phytophthora</taxon>
    </lineage>
</organism>